<dbReference type="InterPro" id="IPR024079">
    <property type="entry name" value="MetalloPept_cat_dom_sf"/>
</dbReference>
<dbReference type="InterPro" id="IPR011049">
    <property type="entry name" value="Serralysin-like_metalloprot_C"/>
</dbReference>
<keyword evidence="6" id="KW-0378">Hydrolase</keyword>
<dbReference type="GO" id="GO:0005509">
    <property type="term" value="F:calcium ion binding"/>
    <property type="evidence" value="ECO:0007669"/>
    <property type="project" value="InterPro"/>
</dbReference>
<sequence length="483" mass="48966">MAGLATVGRSGDARIDGLLSGYVWNDRNLTFSDPDQALDYGSGYPSSLAGFSRVAATTLGAARAILDADSGPRAHAGFTVEGMTGLSISYIAGGSGAGDIRLGNTTSTPTALGYLPGPGAGGDVWFGASGHAPKVGNYDYGTIVHELGHALGLKHAHETGGFGAVPRALDSPEYSAMTYRGWAGAPATGYHFGSWSAPQTYMMLDIAALQEMYGANYAVNAGNTVYRWTPGSGRTLVDGGIGLDPGGNRIFATVWDGGGRDTYDLSAYGRGVKVNLAPGEASVFSDAQLADLGGGPSGGHARGNIFNALLHDRDGRSLIENAVGGAGADVLTGNAAANTLTGNAGADRLFGGLGQDRLVGGAGADTLVGGKHADVFVFRKATDSHPGAVDRVIAGGGAAAFQGPGDAAGDLIDLRGIDADATLGGNQAFTFGGTGRGHLWLRDVGNVTHVYGNTDGDAAAEFELAIFDGRTRAGDYSAPDFLL</sequence>
<dbReference type="Pfam" id="PF00353">
    <property type="entry name" value="HemolysinCabind"/>
    <property type="match status" value="1"/>
</dbReference>
<evidence type="ECO:0000313" key="6">
    <source>
        <dbReference type="EMBL" id="MBB5223831.1"/>
    </source>
</evidence>
<dbReference type="SUPFAM" id="SSF55486">
    <property type="entry name" value="Metalloproteases ('zincins'), catalytic domain"/>
    <property type="match status" value="1"/>
</dbReference>
<accession>A0A840SXJ9</accession>
<comment type="subcellular location">
    <subcellularLocation>
        <location evidence="2">Secreted</location>
    </subcellularLocation>
</comment>
<feature type="domain" description="Peptidase M10 serralysin C-terminal" evidence="5">
    <location>
        <begin position="215"/>
        <end position="468"/>
    </location>
</feature>
<keyword evidence="7" id="KW-1185">Reference proteome</keyword>
<dbReference type="PROSITE" id="PS00330">
    <property type="entry name" value="HEMOLYSIN_CALCIUM"/>
    <property type="match status" value="2"/>
</dbReference>
<dbReference type="GO" id="GO:0008237">
    <property type="term" value="F:metallopeptidase activity"/>
    <property type="evidence" value="ECO:0007669"/>
    <property type="project" value="InterPro"/>
</dbReference>
<proteinExistence type="predicted"/>
<organism evidence="6 7">
    <name type="scientific">Amaricoccus macauensis</name>
    <dbReference type="NCBI Taxonomy" id="57001"/>
    <lineage>
        <taxon>Bacteria</taxon>
        <taxon>Pseudomonadati</taxon>
        <taxon>Pseudomonadota</taxon>
        <taxon>Alphaproteobacteria</taxon>
        <taxon>Rhodobacterales</taxon>
        <taxon>Paracoccaceae</taxon>
        <taxon>Amaricoccus</taxon>
    </lineage>
</organism>
<dbReference type="InterPro" id="IPR018511">
    <property type="entry name" value="Hemolysin-typ_Ca-bd_CS"/>
</dbReference>
<dbReference type="Pfam" id="PF08548">
    <property type="entry name" value="Peptidase_M10_C"/>
    <property type="match status" value="1"/>
</dbReference>
<evidence type="ECO:0000259" key="5">
    <source>
        <dbReference type="Pfam" id="PF08548"/>
    </source>
</evidence>
<comment type="cofactor">
    <cofactor evidence="1">
        <name>Ca(2+)</name>
        <dbReference type="ChEBI" id="CHEBI:29108"/>
    </cofactor>
</comment>
<dbReference type="InterPro" id="IPR001343">
    <property type="entry name" value="Hemolysn_Ca-bd"/>
</dbReference>
<dbReference type="InterPro" id="IPR013858">
    <property type="entry name" value="Peptidase_M10B_C"/>
</dbReference>
<gene>
    <name evidence="6" type="ORF">HNP73_003785</name>
</gene>
<evidence type="ECO:0000256" key="4">
    <source>
        <dbReference type="ARBA" id="ARBA00022737"/>
    </source>
</evidence>
<comment type="caution">
    <text evidence="6">The sequence shown here is derived from an EMBL/GenBank/DDBJ whole genome shotgun (WGS) entry which is preliminary data.</text>
</comment>
<dbReference type="GO" id="GO:0005615">
    <property type="term" value="C:extracellular space"/>
    <property type="evidence" value="ECO:0007669"/>
    <property type="project" value="InterPro"/>
</dbReference>
<dbReference type="AlphaFoldDB" id="A0A840SXJ9"/>
<protein>
    <submittedName>
        <fullName evidence="6">Serralysin</fullName>
        <ecNumber evidence="6">3.4.24.40</ecNumber>
    </submittedName>
</protein>
<dbReference type="InterPro" id="IPR034033">
    <property type="entry name" value="Serralysin-like"/>
</dbReference>
<dbReference type="SUPFAM" id="SSF51120">
    <property type="entry name" value="beta-Roll"/>
    <property type="match status" value="1"/>
</dbReference>
<evidence type="ECO:0000313" key="7">
    <source>
        <dbReference type="Proteomes" id="UP000549457"/>
    </source>
</evidence>
<dbReference type="Proteomes" id="UP000549457">
    <property type="component" value="Unassembled WGS sequence"/>
</dbReference>
<dbReference type="CDD" id="cd04277">
    <property type="entry name" value="ZnMc_serralysin_like"/>
    <property type="match status" value="1"/>
</dbReference>
<evidence type="ECO:0000256" key="3">
    <source>
        <dbReference type="ARBA" id="ARBA00022525"/>
    </source>
</evidence>
<dbReference type="Gene3D" id="3.40.390.10">
    <property type="entry name" value="Collagenase (Catalytic Domain)"/>
    <property type="match status" value="1"/>
</dbReference>
<dbReference type="Gene3D" id="2.150.10.10">
    <property type="entry name" value="Serralysin-like metalloprotease, C-terminal"/>
    <property type="match status" value="1"/>
</dbReference>
<dbReference type="EC" id="3.4.24.40" evidence="6"/>
<dbReference type="RefSeq" id="WP_184153506.1">
    <property type="nucleotide sequence ID" value="NZ_JACHFM010000004.1"/>
</dbReference>
<keyword evidence="3" id="KW-0964">Secreted</keyword>
<reference evidence="6 7" key="1">
    <citation type="submission" date="2020-08" db="EMBL/GenBank/DDBJ databases">
        <title>Genomic Encyclopedia of Type Strains, Phase IV (KMG-IV): sequencing the most valuable type-strain genomes for metagenomic binning, comparative biology and taxonomic classification.</title>
        <authorList>
            <person name="Goeker M."/>
        </authorList>
    </citation>
    <scope>NUCLEOTIDE SEQUENCE [LARGE SCALE GENOMIC DNA]</scope>
    <source>
        <strain evidence="6 7">DSM 101730</strain>
    </source>
</reference>
<evidence type="ECO:0000256" key="1">
    <source>
        <dbReference type="ARBA" id="ARBA00001913"/>
    </source>
</evidence>
<name>A0A840SXJ9_9RHOB</name>
<keyword evidence="4" id="KW-0677">Repeat</keyword>
<dbReference type="EMBL" id="JACHFM010000004">
    <property type="protein sequence ID" value="MBB5223831.1"/>
    <property type="molecule type" value="Genomic_DNA"/>
</dbReference>
<evidence type="ECO:0000256" key="2">
    <source>
        <dbReference type="ARBA" id="ARBA00004613"/>
    </source>
</evidence>
<dbReference type="PRINTS" id="PR00313">
    <property type="entry name" value="CABNDNGRPT"/>
</dbReference>